<accession>A0A059DJD2</accession>
<name>A0A059DJD2_EUCGR</name>
<feature type="region of interest" description="Disordered" evidence="2">
    <location>
        <begin position="1"/>
        <end position="30"/>
    </location>
</feature>
<feature type="compositionally biased region" description="Low complexity" evidence="2">
    <location>
        <begin position="21"/>
        <end position="30"/>
    </location>
</feature>
<feature type="compositionally biased region" description="Basic residues" evidence="2">
    <location>
        <begin position="436"/>
        <end position="446"/>
    </location>
</feature>
<dbReference type="FunCoup" id="A0A059DJD2">
    <property type="interactions" value="796"/>
</dbReference>
<dbReference type="InParanoid" id="A0A059DJD2"/>
<organism evidence="3">
    <name type="scientific">Eucalyptus grandis</name>
    <name type="common">Flooded gum</name>
    <dbReference type="NCBI Taxonomy" id="71139"/>
    <lineage>
        <taxon>Eukaryota</taxon>
        <taxon>Viridiplantae</taxon>
        <taxon>Streptophyta</taxon>
        <taxon>Embryophyta</taxon>
        <taxon>Tracheophyta</taxon>
        <taxon>Spermatophyta</taxon>
        <taxon>Magnoliopsida</taxon>
        <taxon>eudicotyledons</taxon>
        <taxon>Gunneridae</taxon>
        <taxon>Pentapetalae</taxon>
        <taxon>rosids</taxon>
        <taxon>malvids</taxon>
        <taxon>Myrtales</taxon>
        <taxon>Myrtaceae</taxon>
        <taxon>Myrtoideae</taxon>
        <taxon>Eucalypteae</taxon>
        <taxon>Eucalyptus</taxon>
    </lineage>
</organism>
<feature type="compositionally biased region" description="Low complexity" evidence="2">
    <location>
        <begin position="135"/>
        <end position="149"/>
    </location>
</feature>
<dbReference type="STRING" id="71139.A0A059DJD2"/>
<dbReference type="Gramene" id="KCW90502">
    <property type="protein sequence ID" value="KCW90502"/>
    <property type="gene ID" value="EUGRSUZ_A02622"/>
</dbReference>
<feature type="region of interest" description="Disordered" evidence="2">
    <location>
        <begin position="103"/>
        <end position="188"/>
    </location>
</feature>
<sequence length="656" mass="74053">MPRSDRAMDTLIPAKIRKRGSSPAGSSSSSIVQHYRFKRAILIGKRGGSTTPMPAWRLMSSRSPSLAQRTMESPQFSPSRSTRGKLQEPVSARKLAATLWEMNEMPSPRVKEGLEGRRLKKEGRGRERIASSVRSGSLPPHLSDPSHSPVSERMDRSGTGSHRRRSSSFSQRLRVTEQNGGALGSISNGSLMEMENKSQPQTPNGQIVGVKTRLKDVSNALTTSKELLKIINRMWGPEDRPSSSMSVMSALHAELERARLMINQLIQEQRSEQSEINYLMKCFAEEKAAWRSKERKVVEAAIESVVGELEVERKLRARIESLNKKLGKELAESKASLLKTVQELESEKREREIIEQVCDELAGTVGEEKDEAETLRRETLKIQEEMEKEREIMQLADVIREDRVQTKHSEARYQIEEKNAAIDKLRNQLEASLGTKKSKEKSRRPPSHANKVDVSDYLSRSCVGARYSEEKEDDGGAVEDGIECKEDSAESELYSMQFDVNPHNKSYKWTHTHVAPPAEEEMKARRSTSGRAPRRSTSLQRSISDGVDWGIQTERFQNGGNELDWEKLQMEGYGDEMHAYKLVEGLRDRMLYGYSNKTTGSPRALGTPTRRRQEPASDVDNIAQERTDLVPGCVGKSRLAEARTDVYNVRKSRRNN</sequence>
<feature type="compositionally biased region" description="Basic and acidic residues" evidence="2">
    <location>
        <begin position="109"/>
        <end position="129"/>
    </location>
</feature>
<reference evidence="3" key="1">
    <citation type="submission" date="2013-07" db="EMBL/GenBank/DDBJ databases">
        <title>The genome of Eucalyptus grandis.</title>
        <authorList>
            <person name="Schmutz J."/>
            <person name="Hayes R."/>
            <person name="Myburg A."/>
            <person name="Tuskan G."/>
            <person name="Grattapaglia D."/>
            <person name="Rokhsar D.S."/>
        </authorList>
    </citation>
    <scope>NUCLEOTIDE SEQUENCE</scope>
    <source>
        <tissue evidence="3">Leaf extractions</tissue>
    </source>
</reference>
<protein>
    <submittedName>
        <fullName evidence="3">Uncharacterized protein</fullName>
    </submittedName>
</protein>
<gene>
    <name evidence="3" type="ORF">EUGRSUZ_A02622</name>
</gene>
<feature type="coiled-coil region" evidence="1">
    <location>
        <begin position="248"/>
        <end position="275"/>
    </location>
</feature>
<dbReference type="PANTHER" id="PTHR31071">
    <property type="entry name" value="GB|AAF24581.1"/>
    <property type="match status" value="1"/>
</dbReference>
<feature type="compositionally biased region" description="Basic residues" evidence="2">
    <location>
        <begin position="525"/>
        <end position="534"/>
    </location>
</feature>
<dbReference type="EMBL" id="KK198753">
    <property type="protein sequence ID" value="KCW90502.1"/>
    <property type="molecule type" value="Genomic_DNA"/>
</dbReference>
<feature type="region of interest" description="Disordered" evidence="2">
    <location>
        <begin position="517"/>
        <end position="541"/>
    </location>
</feature>
<feature type="compositionally biased region" description="Polar residues" evidence="2">
    <location>
        <begin position="61"/>
        <end position="81"/>
    </location>
</feature>
<dbReference type="PANTHER" id="PTHR31071:SF7">
    <property type="entry name" value="OS04G0382800 PROTEIN"/>
    <property type="match status" value="1"/>
</dbReference>
<feature type="region of interest" description="Disordered" evidence="2">
    <location>
        <begin position="433"/>
        <end position="453"/>
    </location>
</feature>
<dbReference type="OMA" id="GDEMQGY"/>
<dbReference type="AlphaFoldDB" id="A0A059DJD2"/>
<evidence type="ECO:0000256" key="2">
    <source>
        <dbReference type="SAM" id="MobiDB-lite"/>
    </source>
</evidence>
<dbReference type="InterPro" id="IPR043424">
    <property type="entry name" value="BLT-like"/>
</dbReference>
<evidence type="ECO:0000313" key="3">
    <source>
        <dbReference type="EMBL" id="KCW90502.1"/>
    </source>
</evidence>
<proteinExistence type="predicted"/>
<dbReference type="eggNOG" id="ENOG502QXJW">
    <property type="taxonomic scope" value="Eukaryota"/>
</dbReference>
<feature type="region of interest" description="Disordered" evidence="2">
    <location>
        <begin position="597"/>
        <end position="618"/>
    </location>
</feature>
<evidence type="ECO:0000256" key="1">
    <source>
        <dbReference type="SAM" id="Coils"/>
    </source>
</evidence>
<feature type="region of interest" description="Disordered" evidence="2">
    <location>
        <begin position="61"/>
        <end position="89"/>
    </location>
</feature>
<keyword evidence="1" id="KW-0175">Coiled coil</keyword>